<reference evidence="2" key="1">
    <citation type="journal article" date="2019" name="Int. J. Syst. Evol. Microbiol.">
        <title>The Global Catalogue of Microorganisms (GCM) 10K type strain sequencing project: providing services to taxonomists for standard genome sequencing and annotation.</title>
        <authorList>
            <consortium name="The Broad Institute Genomics Platform"/>
            <consortium name="The Broad Institute Genome Sequencing Center for Infectious Disease"/>
            <person name="Wu L."/>
            <person name="Ma J."/>
        </authorList>
    </citation>
    <scope>NUCLEOTIDE SEQUENCE [LARGE SCALE GENOMIC DNA]</scope>
    <source>
        <strain evidence="2">JCM 6923</strain>
    </source>
</reference>
<proteinExistence type="predicted"/>
<name>A0ABP5YL80_9ACTN</name>
<comment type="caution">
    <text evidence="1">The sequence shown here is derived from an EMBL/GenBank/DDBJ whole genome shotgun (WGS) entry which is preliminary data.</text>
</comment>
<evidence type="ECO:0000313" key="1">
    <source>
        <dbReference type="EMBL" id="GAA2480624.1"/>
    </source>
</evidence>
<protein>
    <recommendedName>
        <fullName evidence="3">Immunity 49 family protein</fullName>
    </recommendedName>
</protein>
<dbReference type="EMBL" id="BAAATL010000011">
    <property type="protein sequence ID" value="GAA2480624.1"/>
    <property type="molecule type" value="Genomic_DNA"/>
</dbReference>
<keyword evidence="2" id="KW-1185">Reference proteome</keyword>
<organism evidence="1 2">
    <name type="scientific">Streptomyces graminearus</name>
    <dbReference type="NCBI Taxonomy" id="284030"/>
    <lineage>
        <taxon>Bacteria</taxon>
        <taxon>Bacillati</taxon>
        <taxon>Actinomycetota</taxon>
        <taxon>Actinomycetes</taxon>
        <taxon>Kitasatosporales</taxon>
        <taxon>Streptomycetaceae</taxon>
        <taxon>Streptomyces</taxon>
    </lineage>
</organism>
<gene>
    <name evidence="1" type="ORF">GCM10010422_26530</name>
</gene>
<sequence>MVTRVSRHDFPVDEIRRDMESLVASTKRVIDRLERSEMSRARALEVTLTVAKCRCAEDPTAEKFGTWEAWVTAMQVGSALFTSAIGSEGPVPCRIGVDGEVRHLPATGPQFYLNAGSWITSWYLATICRDNARLAQLAGIPLSFLRQSGSEFDGYVYDWVEALQSFWHGRADVMWDKVVAAVNGTDPAVARIADKDLLLKILYPPLELFHLYQRQEAQRFNESLVNALNWHKEYWTATEERAQSSDGLVALAPLALACMARDAGFPIDVESEYLPKELLEFGWVGEVDA</sequence>
<evidence type="ECO:0008006" key="3">
    <source>
        <dbReference type="Google" id="ProtNLM"/>
    </source>
</evidence>
<dbReference type="Pfam" id="PF15575">
    <property type="entry name" value="Imm49"/>
    <property type="match status" value="1"/>
</dbReference>
<dbReference type="Proteomes" id="UP001501721">
    <property type="component" value="Unassembled WGS sequence"/>
</dbReference>
<dbReference type="InterPro" id="IPR029074">
    <property type="entry name" value="Imm49"/>
</dbReference>
<evidence type="ECO:0000313" key="2">
    <source>
        <dbReference type="Proteomes" id="UP001501721"/>
    </source>
</evidence>
<accession>A0ABP5YL80</accession>